<feature type="compositionally biased region" description="Basic and acidic residues" evidence="1">
    <location>
        <begin position="128"/>
        <end position="137"/>
    </location>
</feature>
<name>A0A822XQW2_NELNU</name>
<keyword evidence="3" id="KW-1185">Reference proteome</keyword>
<dbReference type="EMBL" id="DUZY01000001">
    <property type="protein sequence ID" value="DAD23994.1"/>
    <property type="molecule type" value="Genomic_DNA"/>
</dbReference>
<accession>A0A822XQW2</accession>
<sequence>MFSDNIPTPPVRAPPFRTGAELEGTGAGRPKHEHQSSREDADFRRLTDSPARHDTGGRRVSSGETAKKPGRPVGTPDRSVEHSPLHPHYQARVAGRTGVASPSWERKGSSDHGHGLAPLTPGRSQPRSRGDETVNSS</sequence>
<organism evidence="2 3">
    <name type="scientific">Nelumbo nucifera</name>
    <name type="common">Sacred lotus</name>
    <dbReference type="NCBI Taxonomy" id="4432"/>
    <lineage>
        <taxon>Eukaryota</taxon>
        <taxon>Viridiplantae</taxon>
        <taxon>Streptophyta</taxon>
        <taxon>Embryophyta</taxon>
        <taxon>Tracheophyta</taxon>
        <taxon>Spermatophyta</taxon>
        <taxon>Magnoliopsida</taxon>
        <taxon>Proteales</taxon>
        <taxon>Nelumbonaceae</taxon>
        <taxon>Nelumbo</taxon>
    </lineage>
</organism>
<feature type="compositionally biased region" description="Basic and acidic residues" evidence="1">
    <location>
        <begin position="104"/>
        <end position="114"/>
    </location>
</feature>
<protein>
    <submittedName>
        <fullName evidence="2">Uncharacterized protein</fullName>
    </submittedName>
</protein>
<reference evidence="2 3" key="1">
    <citation type="journal article" date="2020" name="Mol. Biol. Evol.">
        <title>Distinct Expression and Methylation Patterns for Genes with Different Fates following a Single Whole-Genome Duplication in Flowering Plants.</title>
        <authorList>
            <person name="Shi T."/>
            <person name="Rahmani R.S."/>
            <person name="Gugger P.F."/>
            <person name="Wang M."/>
            <person name="Li H."/>
            <person name="Zhang Y."/>
            <person name="Li Z."/>
            <person name="Wang Q."/>
            <person name="Van de Peer Y."/>
            <person name="Marchal K."/>
            <person name="Chen J."/>
        </authorList>
    </citation>
    <scope>NUCLEOTIDE SEQUENCE [LARGE SCALE GENOMIC DNA]</scope>
    <source>
        <tissue evidence="2">Leaf</tissue>
    </source>
</reference>
<evidence type="ECO:0000313" key="3">
    <source>
        <dbReference type="Proteomes" id="UP000607653"/>
    </source>
</evidence>
<feature type="region of interest" description="Disordered" evidence="1">
    <location>
        <begin position="1"/>
        <end position="137"/>
    </location>
</feature>
<dbReference type="AlphaFoldDB" id="A0A822XQW2"/>
<comment type="caution">
    <text evidence="2">The sequence shown here is derived from an EMBL/GenBank/DDBJ whole genome shotgun (WGS) entry which is preliminary data.</text>
</comment>
<proteinExistence type="predicted"/>
<dbReference type="Proteomes" id="UP000607653">
    <property type="component" value="Unassembled WGS sequence"/>
</dbReference>
<evidence type="ECO:0000313" key="2">
    <source>
        <dbReference type="EMBL" id="DAD23994.1"/>
    </source>
</evidence>
<feature type="compositionally biased region" description="Basic and acidic residues" evidence="1">
    <location>
        <begin position="33"/>
        <end position="57"/>
    </location>
</feature>
<gene>
    <name evidence="2" type="ORF">HUJ06_025457</name>
</gene>
<evidence type="ECO:0000256" key="1">
    <source>
        <dbReference type="SAM" id="MobiDB-lite"/>
    </source>
</evidence>